<protein>
    <submittedName>
        <fullName evidence="1">Uncharacterized protein</fullName>
    </submittedName>
</protein>
<accession>A0A2P2QG19</accession>
<sequence length="42" mass="4654">MTHISHGIKNQIKGHISFVHQTCESNSFADTLAKMGINRTEA</sequence>
<organism evidence="1">
    <name type="scientific">Rhizophora mucronata</name>
    <name type="common">Asiatic mangrove</name>
    <dbReference type="NCBI Taxonomy" id="61149"/>
    <lineage>
        <taxon>Eukaryota</taxon>
        <taxon>Viridiplantae</taxon>
        <taxon>Streptophyta</taxon>
        <taxon>Embryophyta</taxon>
        <taxon>Tracheophyta</taxon>
        <taxon>Spermatophyta</taxon>
        <taxon>Magnoliopsida</taxon>
        <taxon>eudicotyledons</taxon>
        <taxon>Gunneridae</taxon>
        <taxon>Pentapetalae</taxon>
        <taxon>rosids</taxon>
        <taxon>fabids</taxon>
        <taxon>Malpighiales</taxon>
        <taxon>Rhizophoraceae</taxon>
        <taxon>Rhizophora</taxon>
    </lineage>
</organism>
<dbReference type="AlphaFoldDB" id="A0A2P2QG19"/>
<reference evidence="1" key="1">
    <citation type="submission" date="2018-02" db="EMBL/GenBank/DDBJ databases">
        <title>Rhizophora mucronata_Transcriptome.</title>
        <authorList>
            <person name="Meera S.P."/>
            <person name="Sreeshan A."/>
            <person name="Augustine A."/>
        </authorList>
    </citation>
    <scope>NUCLEOTIDE SEQUENCE</scope>
    <source>
        <tissue evidence="1">Leaf</tissue>
    </source>
</reference>
<dbReference type="EMBL" id="GGEC01085468">
    <property type="protein sequence ID" value="MBX65952.1"/>
    <property type="molecule type" value="Transcribed_RNA"/>
</dbReference>
<evidence type="ECO:0000313" key="1">
    <source>
        <dbReference type="EMBL" id="MBX65952.1"/>
    </source>
</evidence>
<proteinExistence type="predicted"/>
<name>A0A2P2QG19_RHIMU</name>